<evidence type="ECO:0000256" key="2">
    <source>
        <dbReference type="SAM" id="MobiDB-lite"/>
    </source>
</evidence>
<reference evidence="4 5" key="1">
    <citation type="submission" date="2014-01" db="EMBL/GenBank/DDBJ databases">
        <authorList>
            <person name="Dobos K."/>
            <person name="Lenaerts A."/>
            <person name="Ordway D."/>
            <person name="DeGroote M.A."/>
            <person name="Parker T."/>
            <person name="Sizemore C."/>
            <person name="Tallon L.J."/>
            <person name="Sadzewicz L.K."/>
            <person name="Sengamalay N."/>
            <person name="Fraser C.M."/>
            <person name="Hine E."/>
            <person name="Shefchek K.A."/>
            <person name="Das S.P."/>
            <person name="Tettelin H."/>
        </authorList>
    </citation>
    <scope>NUCLEOTIDE SEQUENCE [LARGE SCALE GENOMIC DNA]</scope>
    <source>
        <strain evidence="4 5">Harvey</strain>
    </source>
</reference>
<organism evidence="4 5">
    <name type="scientific">Mycobacterium ulcerans str. Harvey</name>
    <dbReference type="NCBI Taxonomy" id="1299332"/>
    <lineage>
        <taxon>Bacteria</taxon>
        <taxon>Bacillati</taxon>
        <taxon>Actinomycetota</taxon>
        <taxon>Actinomycetes</taxon>
        <taxon>Mycobacteriales</taxon>
        <taxon>Mycobacteriaceae</taxon>
        <taxon>Mycobacterium</taxon>
        <taxon>Mycobacterium ulcerans group</taxon>
    </lineage>
</organism>
<evidence type="ECO:0000259" key="3">
    <source>
        <dbReference type="Pfam" id="PF00823"/>
    </source>
</evidence>
<dbReference type="PANTHER" id="PTHR46766:SF1">
    <property type="entry name" value="GLUTAMINE-RICH PROTEIN 2"/>
    <property type="match status" value="1"/>
</dbReference>
<name>A0ABN0QUY5_MYCUL</name>
<dbReference type="Pfam" id="PF00823">
    <property type="entry name" value="PPE"/>
    <property type="match status" value="1"/>
</dbReference>
<comment type="caution">
    <text evidence="4">The sequence shown here is derived from an EMBL/GenBank/DDBJ whole genome shotgun (WGS) entry which is preliminary data.</text>
</comment>
<dbReference type="Proteomes" id="UP000020681">
    <property type="component" value="Unassembled WGS sequence"/>
</dbReference>
<dbReference type="InterPro" id="IPR000030">
    <property type="entry name" value="PPE_dom"/>
</dbReference>
<keyword evidence="5" id="KW-1185">Reference proteome</keyword>
<proteinExistence type="inferred from homology"/>
<feature type="compositionally biased region" description="Low complexity" evidence="2">
    <location>
        <begin position="168"/>
        <end position="189"/>
    </location>
</feature>
<accession>A0ABN0QUY5</accession>
<dbReference type="PANTHER" id="PTHR46766">
    <property type="entry name" value="GLUTAMINE-RICH PROTEIN 2"/>
    <property type="match status" value="1"/>
</dbReference>
<gene>
    <name evidence="4" type="ORF">I551_5017</name>
</gene>
<dbReference type="Gene3D" id="1.20.1260.20">
    <property type="entry name" value="PPE superfamily"/>
    <property type="match status" value="1"/>
</dbReference>
<sequence>MFEAAQAAIVHPAMVAANRNELVALVISNLFGQNAPAIAATEAVYEQLWAQDVAVMAGYHAGVSAIAQQLAPWQQALALPAADADFSLSIFGLQLVKTGTANATTTFGGLAIASGANSSADAGVADIAFAFGSGSSASATGGVLNIAGSAAPIARPARPAESTSAPVRSRLATATRSTPAPSASPISARWPRRSATTR</sequence>
<comment type="similarity">
    <text evidence="1">Belongs to the mycobacterial PPE family.</text>
</comment>
<evidence type="ECO:0000313" key="5">
    <source>
        <dbReference type="Proteomes" id="UP000020681"/>
    </source>
</evidence>
<feature type="domain" description="PPE" evidence="3">
    <location>
        <begin position="2"/>
        <end position="70"/>
    </location>
</feature>
<feature type="region of interest" description="Disordered" evidence="2">
    <location>
        <begin position="154"/>
        <end position="198"/>
    </location>
</feature>
<protein>
    <submittedName>
        <fullName evidence="4">PPE family protein</fullName>
    </submittedName>
</protein>
<dbReference type="InterPro" id="IPR038332">
    <property type="entry name" value="PPE_sf"/>
</dbReference>
<dbReference type="EMBL" id="JAOL01000139">
    <property type="protein sequence ID" value="EUA88460.1"/>
    <property type="molecule type" value="Genomic_DNA"/>
</dbReference>
<evidence type="ECO:0000256" key="1">
    <source>
        <dbReference type="ARBA" id="ARBA00010652"/>
    </source>
</evidence>
<evidence type="ECO:0000313" key="4">
    <source>
        <dbReference type="EMBL" id="EUA88460.1"/>
    </source>
</evidence>
<dbReference type="SUPFAM" id="SSF140459">
    <property type="entry name" value="PE/PPE dimer-like"/>
    <property type="match status" value="1"/>
</dbReference>